<sequence length="124" mass="13545">MAKDYYAGLMAKKGDVSGEYDSDAWTQAINVATGGVYDYNGQGEVLLPWGMSAEEFDKQVNQAWKSQVVDAGIKAPPGQYGLQSYGDSQYLVKLGAGYLLKSDGSPVILDLTQRRQRFIEGIPQ</sequence>
<accession>A0A2X3KJA1</accession>
<evidence type="ECO:0000313" key="1">
    <source>
        <dbReference type="EMBL" id="SQC86369.1"/>
    </source>
</evidence>
<proteinExistence type="predicted"/>
<protein>
    <submittedName>
        <fullName evidence="1">Bacteriophage protein</fullName>
    </submittedName>
</protein>
<evidence type="ECO:0000313" key="2">
    <source>
        <dbReference type="Proteomes" id="UP000250675"/>
    </source>
</evidence>
<reference evidence="1 2" key="1">
    <citation type="submission" date="2018-06" db="EMBL/GenBank/DDBJ databases">
        <authorList>
            <consortium name="Pathogen Informatics"/>
            <person name="Doyle S."/>
        </authorList>
    </citation>
    <scope>NUCLEOTIDE SEQUENCE [LARGE SCALE GENOMIC DNA]</scope>
    <source>
        <strain evidence="1 2">NCTC9645</strain>
    </source>
</reference>
<name>A0A2X3KJA1_KLEPN</name>
<organism evidence="1 2">
    <name type="scientific">Klebsiella pneumoniae</name>
    <dbReference type="NCBI Taxonomy" id="573"/>
    <lineage>
        <taxon>Bacteria</taxon>
        <taxon>Pseudomonadati</taxon>
        <taxon>Pseudomonadota</taxon>
        <taxon>Gammaproteobacteria</taxon>
        <taxon>Enterobacterales</taxon>
        <taxon>Enterobacteriaceae</taxon>
        <taxon>Klebsiella/Raoultella group</taxon>
        <taxon>Klebsiella</taxon>
        <taxon>Klebsiella pneumoniae complex</taxon>
    </lineage>
</organism>
<dbReference type="Proteomes" id="UP000250675">
    <property type="component" value="Unassembled WGS sequence"/>
</dbReference>
<gene>
    <name evidence="1" type="ORF">NCTC9645_04454</name>
</gene>
<dbReference type="AlphaFoldDB" id="A0A2X3KJA1"/>
<dbReference type="EMBL" id="UASO01000005">
    <property type="protein sequence ID" value="SQC86369.1"/>
    <property type="molecule type" value="Genomic_DNA"/>
</dbReference>